<dbReference type="SUPFAM" id="SSF101898">
    <property type="entry name" value="NHL repeat"/>
    <property type="match status" value="1"/>
</dbReference>
<dbReference type="AlphaFoldDB" id="A0A8E6B891"/>
<reference evidence="2" key="1">
    <citation type="submission" date="2021-05" db="EMBL/GenBank/DDBJ databases">
        <title>Complete genome sequence of the cellulolytic planctomycete Telmatocola sphagniphila SP2T and characterization of the first cellulase from planctomycetes.</title>
        <authorList>
            <person name="Rakitin A.L."/>
            <person name="Beletsky A.V."/>
            <person name="Naumoff D.G."/>
            <person name="Kulichevskaya I.S."/>
            <person name="Mardanov A.V."/>
            <person name="Ravin N.V."/>
            <person name="Dedysh S.N."/>
        </authorList>
    </citation>
    <scope>NUCLEOTIDE SEQUENCE</scope>
    <source>
        <strain evidence="2">SP2T</strain>
    </source>
</reference>
<feature type="chain" id="PRO_5034111902" evidence="1">
    <location>
        <begin position="22"/>
        <end position="351"/>
    </location>
</feature>
<dbReference type="EMBL" id="CP074694">
    <property type="protein sequence ID" value="QVL32946.1"/>
    <property type="molecule type" value="Genomic_DNA"/>
</dbReference>
<dbReference type="Proteomes" id="UP000676194">
    <property type="component" value="Chromosome"/>
</dbReference>
<name>A0A8E6B891_9BACT</name>
<protein>
    <submittedName>
        <fullName evidence="2">Uncharacterized protein</fullName>
    </submittedName>
</protein>
<keyword evidence="3" id="KW-1185">Reference proteome</keyword>
<gene>
    <name evidence="2" type="ORF">KIH39_03240</name>
</gene>
<evidence type="ECO:0000313" key="3">
    <source>
        <dbReference type="Proteomes" id="UP000676194"/>
    </source>
</evidence>
<dbReference type="KEGG" id="tsph:KIH39_03240"/>
<evidence type="ECO:0000256" key="1">
    <source>
        <dbReference type="SAM" id="SignalP"/>
    </source>
</evidence>
<feature type="signal peptide" evidence="1">
    <location>
        <begin position="1"/>
        <end position="21"/>
    </location>
</feature>
<evidence type="ECO:0000313" key="2">
    <source>
        <dbReference type="EMBL" id="QVL32946.1"/>
    </source>
</evidence>
<dbReference type="RefSeq" id="WP_213497836.1">
    <property type="nucleotide sequence ID" value="NZ_CP074694.1"/>
</dbReference>
<sequence length="351" mass="37385">MKRLLLLASLLAGLLASPVAAGGLNDSLKKGTPEFKSVGPLAFGPDGILFVADPEAASIFALDTSDTKPAGKEDIKIEGFDGKVAAMLGTKPDGVSVKSMKVNPASGNVYVSVMRGKSPILLKVERSGKISELMLKDIPFASVSLKNATEKKRQESITGISFVNGRVIVAGLSNEEFSSNLRMLVFPFDKADQGTAVEIYHGAHGRYETASPIRTFMAMDIGGKTHVLAAYTCTPLVKFPLEDLQNGKKLRGTTVAELGNRNVPLNMISYKKEGKEYVLIANSARGVMKVSTDGIDTTESISARVESTAGLKYETIPNLKGVLTLDKLDDSHAVILSKSDKGLNLVSIDLP</sequence>
<proteinExistence type="predicted"/>
<keyword evidence="1" id="KW-0732">Signal</keyword>
<accession>A0A8E6B891</accession>
<organism evidence="2 3">
    <name type="scientific">Telmatocola sphagniphila</name>
    <dbReference type="NCBI Taxonomy" id="1123043"/>
    <lineage>
        <taxon>Bacteria</taxon>
        <taxon>Pseudomonadati</taxon>
        <taxon>Planctomycetota</taxon>
        <taxon>Planctomycetia</taxon>
        <taxon>Gemmatales</taxon>
        <taxon>Gemmataceae</taxon>
    </lineage>
</organism>